<reference evidence="1" key="1">
    <citation type="submission" date="2021-06" db="EMBL/GenBank/DDBJ databases">
        <authorList>
            <person name="Kallberg Y."/>
            <person name="Tangrot J."/>
            <person name="Rosling A."/>
        </authorList>
    </citation>
    <scope>NUCLEOTIDE SEQUENCE</scope>
    <source>
        <strain evidence="1">FL966</strain>
    </source>
</reference>
<dbReference type="AlphaFoldDB" id="A0A9N9KHZ6"/>
<sequence>AELRLLIEQMNITGGNLKNYTKTRWTTASEAVESVLHLEKVLKK</sequence>
<feature type="non-terminal residue" evidence="1">
    <location>
        <position position="1"/>
    </location>
</feature>
<proteinExistence type="predicted"/>
<comment type="caution">
    <text evidence="1">The sequence shown here is derived from an EMBL/GenBank/DDBJ whole genome shotgun (WGS) entry which is preliminary data.</text>
</comment>
<accession>A0A9N9KHZ6</accession>
<keyword evidence="2" id="KW-1185">Reference proteome</keyword>
<name>A0A9N9KHZ6_9GLOM</name>
<evidence type="ECO:0000313" key="2">
    <source>
        <dbReference type="Proteomes" id="UP000789759"/>
    </source>
</evidence>
<dbReference type="EMBL" id="CAJVQA010065266">
    <property type="protein sequence ID" value="CAG8831031.1"/>
    <property type="molecule type" value="Genomic_DNA"/>
</dbReference>
<evidence type="ECO:0000313" key="1">
    <source>
        <dbReference type="EMBL" id="CAG8831031.1"/>
    </source>
</evidence>
<dbReference type="Proteomes" id="UP000789759">
    <property type="component" value="Unassembled WGS sequence"/>
</dbReference>
<protein>
    <submittedName>
        <fullName evidence="1">7797_t:CDS:1</fullName>
    </submittedName>
</protein>
<feature type="non-terminal residue" evidence="1">
    <location>
        <position position="44"/>
    </location>
</feature>
<gene>
    <name evidence="1" type="ORF">CPELLU_LOCUS20679</name>
</gene>
<dbReference type="OrthoDB" id="2423144at2759"/>
<organism evidence="1 2">
    <name type="scientific">Cetraspora pellucida</name>
    <dbReference type="NCBI Taxonomy" id="1433469"/>
    <lineage>
        <taxon>Eukaryota</taxon>
        <taxon>Fungi</taxon>
        <taxon>Fungi incertae sedis</taxon>
        <taxon>Mucoromycota</taxon>
        <taxon>Glomeromycotina</taxon>
        <taxon>Glomeromycetes</taxon>
        <taxon>Diversisporales</taxon>
        <taxon>Gigasporaceae</taxon>
        <taxon>Cetraspora</taxon>
    </lineage>
</organism>